<protein>
    <submittedName>
        <fullName evidence="2">Uncharacterized protein</fullName>
    </submittedName>
</protein>
<reference evidence="2 3" key="1">
    <citation type="submission" date="2019-02" db="EMBL/GenBank/DDBJ databases">
        <title>Deep-cultivation of Planctomycetes and their phenomic and genomic characterization uncovers novel biology.</title>
        <authorList>
            <person name="Wiegand S."/>
            <person name="Jogler M."/>
            <person name="Boedeker C."/>
            <person name="Pinto D."/>
            <person name="Vollmers J."/>
            <person name="Rivas-Marin E."/>
            <person name="Kohn T."/>
            <person name="Peeters S.H."/>
            <person name="Heuer A."/>
            <person name="Rast P."/>
            <person name="Oberbeckmann S."/>
            <person name="Bunk B."/>
            <person name="Jeske O."/>
            <person name="Meyerdierks A."/>
            <person name="Storesund J.E."/>
            <person name="Kallscheuer N."/>
            <person name="Luecker S."/>
            <person name="Lage O.M."/>
            <person name="Pohl T."/>
            <person name="Merkel B.J."/>
            <person name="Hornburger P."/>
            <person name="Mueller R.-W."/>
            <person name="Bruemmer F."/>
            <person name="Labrenz M."/>
            <person name="Spormann A.M."/>
            <person name="Op den Camp H."/>
            <person name="Overmann J."/>
            <person name="Amann R."/>
            <person name="Jetten M.S.M."/>
            <person name="Mascher T."/>
            <person name="Medema M.H."/>
            <person name="Devos D.P."/>
            <person name="Kaster A.-K."/>
            <person name="Ovreas L."/>
            <person name="Rohde M."/>
            <person name="Galperin M.Y."/>
            <person name="Jogler C."/>
        </authorList>
    </citation>
    <scope>NUCLEOTIDE SEQUENCE [LARGE SCALE GENOMIC DNA]</scope>
    <source>
        <strain evidence="2 3">K23_9</strain>
    </source>
</reference>
<organism evidence="2 3">
    <name type="scientific">Stieleria marina</name>
    <dbReference type="NCBI Taxonomy" id="1930275"/>
    <lineage>
        <taxon>Bacteria</taxon>
        <taxon>Pseudomonadati</taxon>
        <taxon>Planctomycetota</taxon>
        <taxon>Planctomycetia</taxon>
        <taxon>Pirellulales</taxon>
        <taxon>Pirellulaceae</taxon>
        <taxon>Stieleria</taxon>
    </lineage>
</organism>
<evidence type="ECO:0000313" key="3">
    <source>
        <dbReference type="Proteomes" id="UP000319817"/>
    </source>
</evidence>
<dbReference type="AlphaFoldDB" id="A0A517NXP2"/>
<evidence type="ECO:0000313" key="2">
    <source>
        <dbReference type="EMBL" id="QDT11869.1"/>
    </source>
</evidence>
<proteinExistence type="predicted"/>
<sequence>MNPNESPSDDYLDQLRQLPPAEMHVDQRELFYRAGYAAAKQELAQQAGAIANSETVHSTAKKSQWLSIALAASLAALLAVPLGMKIGQQASAPVMAELSSENTLSSQETRSGNLGSKPSATAGDHDTAEIETDSVPSIRDPRDLVTPRKDRTSHLIFDSQLQRPMTLAAYHGASLDEFDLQQSISIHSLAASVSSSNDLEDDLPPTLAVGDTLNALLPQ</sequence>
<feature type="compositionally biased region" description="Basic and acidic residues" evidence="1">
    <location>
        <begin position="139"/>
        <end position="148"/>
    </location>
</feature>
<keyword evidence="3" id="KW-1185">Reference proteome</keyword>
<name>A0A517NXP2_9BACT</name>
<accession>A0A517NXP2</accession>
<gene>
    <name evidence="2" type="ORF">K239x_38710</name>
</gene>
<feature type="compositionally biased region" description="Polar residues" evidence="1">
    <location>
        <begin position="99"/>
        <end position="119"/>
    </location>
</feature>
<feature type="region of interest" description="Disordered" evidence="1">
    <location>
        <begin position="98"/>
        <end position="148"/>
    </location>
</feature>
<dbReference type="RefSeq" id="WP_145419634.1">
    <property type="nucleotide sequence ID" value="NZ_CP036526.1"/>
</dbReference>
<dbReference type="Proteomes" id="UP000319817">
    <property type="component" value="Chromosome"/>
</dbReference>
<evidence type="ECO:0000256" key="1">
    <source>
        <dbReference type="SAM" id="MobiDB-lite"/>
    </source>
</evidence>
<dbReference type="EMBL" id="CP036526">
    <property type="protein sequence ID" value="QDT11869.1"/>
    <property type="molecule type" value="Genomic_DNA"/>
</dbReference>